<dbReference type="CDD" id="cd02440">
    <property type="entry name" value="AdoMet_MTases"/>
    <property type="match status" value="1"/>
</dbReference>
<evidence type="ECO:0000256" key="1">
    <source>
        <dbReference type="SAM" id="MobiDB-lite"/>
    </source>
</evidence>
<evidence type="ECO:0000313" key="3">
    <source>
        <dbReference type="Proteomes" id="UP000054383"/>
    </source>
</evidence>
<dbReference type="EMBL" id="CVMT01000001">
    <property type="protein sequence ID" value="CRG84536.1"/>
    <property type="molecule type" value="Genomic_DNA"/>
</dbReference>
<dbReference type="OrthoDB" id="2013972at2759"/>
<gene>
    <name evidence="2" type="ORF">PISL3812_01812</name>
</gene>
<sequence>MPGPPGMAMTPDDSSGDCETQSLTASVTDYPREHGRTYHRYHEGLYPYPNDEQELDRLDMQHHLWKQVNQDRLYHAPLRDPKRILDIGTGSGIWPIEMAAEFPDANITGTDLSPVQPTEVPPNVHFLVEDATEDEWLWESNYFDYVRLGNMSGALPSVKDLMKNVMRVLKPGGWFEWHEIDPTPRCDDGTMPPPNEDGFSAYALHDWIEFSEKAAAEVEPTREFTIAPDLARNMASVGFKHIQDNTTKVPMNRWPKDPQLKAWGEWYETNWLDGLSAYSYKPLLALGWSKPEVEVFLVSVRKCISNRHFHTYHNFHVVFGQKPHPSE</sequence>
<evidence type="ECO:0000313" key="2">
    <source>
        <dbReference type="EMBL" id="CRG84536.1"/>
    </source>
</evidence>
<dbReference type="Proteomes" id="UP000054383">
    <property type="component" value="Unassembled WGS sequence"/>
</dbReference>
<dbReference type="Gene3D" id="3.40.50.150">
    <property type="entry name" value="Vaccinia Virus protein VP39"/>
    <property type="match status" value="1"/>
</dbReference>
<dbReference type="OMA" id="WLECHEM"/>
<organism evidence="2 3">
    <name type="scientific">Talaromyces islandicus</name>
    <name type="common">Penicillium islandicum</name>
    <dbReference type="NCBI Taxonomy" id="28573"/>
    <lineage>
        <taxon>Eukaryota</taxon>
        <taxon>Fungi</taxon>
        <taxon>Dikarya</taxon>
        <taxon>Ascomycota</taxon>
        <taxon>Pezizomycotina</taxon>
        <taxon>Eurotiomycetes</taxon>
        <taxon>Eurotiomycetidae</taxon>
        <taxon>Eurotiales</taxon>
        <taxon>Trichocomaceae</taxon>
        <taxon>Talaromyces</taxon>
        <taxon>Talaromyces sect. Islandici</taxon>
    </lineage>
</organism>
<dbReference type="PANTHER" id="PTHR43591">
    <property type="entry name" value="METHYLTRANSFERASE"/>
    <property type="match status" value="1"/>
</dbReference>
<feature type="region of interest" description="Disordered" evidence="1">
    <location>
        <begin position="1"/>
        <end position="27"/>
    </location>
</feature>
<dbReference type="Pfam" id="PF13489">
    <property type="entry name" value="Methyltransf_23"/>
    <property type="match status" value="1"/>
</dbReference>
<keyword evidence="3" id="KW-1185">Reference proteome</keyword>
<accession>A0A0U1LN47</accession>
<protein>
    <recommendedName>
        <fullName evidence="4">TAM domain methyltransferase</fullName>
    </recommendedName>
</protein>
<feature type="compositionally biased region" description="Polar residues" evidence="1">
    <location>
        <begin position="17"/>
        <end position="27"/>
    </location>
</feature>
<reference evidence="2 3" key="1">
    <citation type="submission" date="2015-04" db="EMBL/GenBank/DDBJ databases">
        <authorList>
            <person name="Syromyatnikov M.Y."/>
            <person name="Popov V.N."/>
        </authorList>
    </citation>
    <scope>NUCLEOTIDE SEQUENCE [LARGE SCALE GENOMIC DNA]</scope>
    <source>
        <strain evidence="2">WF-38-12</strain>
    </source>
</reference>
<dbReference type="STRING" id="28573.A0A0U1LN47"/>
<dbReference type="SUPFAM" id="SSF53335">
    <property type="entry name" value="S-adenosyl-L-methionine-dependent methyltransferases"/>
    <property type="match status" value="1"/>
</dbReference>
<name>A0A0U1LN47_TALIS</name>
<dbReference type="PANTHER" id="PTHR43591:SF10">
    <property type="entry name" value="ABC TRANSMEMBRANE TYPE-1 DOMAIN-CONTAINING PROTEIN-RELATED"/>
    <property type="match status" value="1"/>
</dbReference>
<dbReference type="InterPro" id="IPR029063">
    <property type="entry name" value="SAM-dependent_MTases_sf"/>
</dbReference>
<dbReference type="AlphaFoldDB" id="A0A0U1LN47"/>
<dbReference type="GO" id="GO:0008168">
    <property type="term" value="F:methyltransferase activity"/>
    <property type="evidence" value="ECO:0007669"/>
    <property type="project" value="TreeGrafter"/>
</dbReference>
<evidence type="ECO:0008006" key="4">
    <source>
        <dbReference type="Google" id="ProtNLM"/>
    </source>
</evidence>
<proteinExistence type="predicted"/>